<evidence type="ECO:0000256" key="4">
    <source>
        <dbReference type="ARBA" id="ARBA00022723"/>
    </source>
</evidence>
<evidence type="ECO:0000313" key="13">
    <source>
        <dbReference type="EMBL" id="CAB4653990.1"/>
    </source>
</evidence>
<keyword evidence="7" id="KW-0408">Iron</keyword>
<accession>A0A6J6KW03</accession>
<comment type="subcellular location">
    <subcellularLocation>
        <location evidence="1">Membrane</location>
        <topology evidence="1">Multi-pass membrane protein</topology>
    </subcellularLocation>
</comment>
<keyword evidence="10" id="KW-1015">Disulfide bond</keyword>
<dbReference type="Pfam" id="PF02628">
    <property type="entry name" value="COX15-CtaA"/>
    <property type="match status" value="1"/>
</dbReference>
<evidence type="ECO:0000256" key="5">
    <source>
        <dbReference type="ARBA" id="ARBA00022989"/>
    </source>
</evidence>
<keyword evidence="3 12" id="KW-0812">Transmembrane</keyword>
<feature type="transmembrane region" description="Helical" evidence="12">
    <location>
        <begin position="71"/>
        <end position="90"/>
    </location>
</feature>
<keyword evidence="2" id="KW-1003">Cell membrane</keyword>
<evidence type="ECO:0000256" key="11">
    <source>
        <dbReference type="ARBA" id="ARBA00023444"/>
    </source>
</evidence>
<feature type="transmembrane region" description="Helical" evidence="12">
    <location>
        <begin position="265"/>
        <end position="286"/>
    </location>
</feature>
<dbReference type="GO" id="GO:0046872">
    <property type="term" value="F:metal ion binding"/>
    <property type="evidence" value="ECO:0007669"/>
    <property type="project" value="UniProtKB-KW"/>
</dbReference>
<keyword evidence="4" id="KW-0479">Metal-binding</keyword>
<evidence type="ECO:0000256" key="6">
    <source>
        <dbReference type="ARBA" id="ARBA00023002"/>
    </source>
</evidence>
<proteinExistence type="predicted"/>
<evidence type="ECO:0000256" key="1">
    <source>
        <dbReference type="ARBA" id="ARBA00004141"/>
    </source>
</evidence>
<feature type="transmembrane region" description="Helical" evidence="12">
    <location>
        <begin position="241"/>
        <end position="259"/>
    </location>
</feature>
<evidence type="ECO:0000256" key="8">
    <source>
        <dbReference type="ARBA" id="ARBA00023133"/>
    </source>
</evidence>
<dbReference type="InterPro" id="IPR050450">
    <property type="entry name" value="COX15/CtaA_HemeA_synthase"/>
</dbReference>
<feature type="transmembrane region" description="Helical" evidence="12">
    <location>
        <begin position="129"/>
        <end position="150"/>
    </location>
</feature>
<keyword evidence="8" id="KW-0350">Heme biosynthesis</keyword>
<keyword evidence="9 12" id="KW-0472">Membrane</keyword>
<organism evidence="13">
    <name type="scientific">freshwater metagenome</name>
    <dbReference type="NCBI Taxonomy" id="449393"/>
    <lineage>
        <taxon>unclassified sequences</taxon>
        <taxon>metagenomes</taxon>
        <taxon>ecological metagenomes</taxon>
    </lineage>
</organism>
<protein>
    <submittedName>
        <fullName evidence="13">Unannotated protein</fullName>
    </submittedName>
</protein>
<evidence type="ECO:0000256" key="9">
    <source>
        <dbReference type="ARBA" id="ARBA00023136"/>
    </source>
</evidence>
<dbReference type="PANTHER" id="PTHR35457:SF1">
    <property type="entry name" value="HEME A SYNTHASE"/>
    <property type="match status" value="1"/>
</dbReference>
<dbReference type="PANTHER" id="PTHR35457">
    <property type="entry name" value="HEME A SYNTHASE"/>
    <property type="match status" value="1"/>
</dbReference>
<feature type="transmembrane region" description="Helical" evidence="12">
    <location>
        <begin position="162"/>
        <end position="186"/>
    </location>
</feature>
<evidence type="ECO:0000256" key="7">
    <source>
        <dbReference type="ARBA" id="ARBA00023004"/>
    </source>
</evidence>
<reference evidence="13" key="1">
    <citation type="submission" date="2020-05" db="EMBL/GenBank/DDBJ databases">
        <authorList>
            <person name="Chiriac C."/>
            <person name="Salcher M."/>
            <person name="Ghai R."/>
            <person name="Kavagutti S V."/>
        </authorList>
    </citation>
    <scope>NUCLEOTIDE SEQUENCE</scope>
</reference>
<feature type="transmembrane region" description="Helical" evidence="12">
    <location>
        <begin position="102"/>
        <end position="123"/>
    </location>
</feature>
<keyword evidence="5 12" id="KW-1133">Transmembrane helix</keyword>
<evidence type="ECO:0000256" key="2">
    <source>
        <dbReference type="ARBA" id="ARBA00022475"/>
    </source>
</evidence>
<dbReference type="GO" id="GO:0016491">
    <property type="term" value="F:oxidoreductase activity"/>
    <property type="evidence" value="ECO:0007669"/>
    <property type="project" value="UniProtKB-KW"/>
</dbReference>
<dbReference type="AlphaFoldDB" id="A0A6J6KW03"/>
<comment type="pathway">
    <text evidence="11">Porphyrin-containing compound metabolism.</text>
</comment>
<dbReference type="InterPro" id="IPR003780">
    <property type="entry name" value="COX15/CtaA_fam"/>
</dbReference>
<dbReference type="EMBL" id="CAEZWG010000116">
    <property type="protein sequence ID" value="CAB4653990.1"/>
    <property type="molecule type" value="Genomic_DNA"/>
</dbReference>
<gene>
    <name evidence="13" type="ORF">UFOPK2234_00625</name>
</gene>
<evidence type="ECO:0000256" key="12">
    <source>
        <dbReference type="SAM" id="Phobius"/>
    </source>
</evidence>
<feature type="transmembrane region" description="Helical" evidence="12">
    <location>
        <begin position="206"/>
        <end position="229"/>
    </location>
</feature>
<evidence type="ECO:0000256" key="10">
    <source>
        <dbReference type="ARBA" id="ARBA00023157"/>
    </source>
</evidence>
<evidence type="ECO:0000256" key="3">
    <source>
        <dbReference type="ARBA" id="ARBA00022692"/>
    </source>
</evidence>
<name>A0A6J6KW03_9ZZZZ</name>
<dbReference type="GO" id="GO:0016020">
    <property type="term" value="C:membrane"/>
    <property type="evidence" value="ECO:0007669"/>
    <property type="project" value="UniProtKB-SubCell"/>
</dbReference>
<sequence length="300" mass="32185">MLVSRKSLSGRVFALLVFLQAALIVTGGAVRVTGSGLGCPTWPECTPGSYTPIPGQAEGALHAWIEFGNRLLTFVLLICALAALAIAVKLSKKSIKKIRIRLLAFLQLLGILGQGVLGGITVLTDLHPIPVAGHFLLSIFLIAGAISLRFEMVGVNKQEATGLIRPLLPIFIWLTLFVLIAGTIVTGSGPHAGDEQAKRFGFDPRVVSWLHADLVIALIVLSAMLLLITRGSELNLLHRRIKLFLILSLLQGVVGYVQYFTGLPVILVALHLLGATLVWSTAWSLIKVANSGFKLKGLLQ</sequence>
<keyword evidence="6" id="KW-0560">Oxidoreductase</keyword>
<dbReference type="GO" id="GO:0006784">
    <property type="term" value="P:heme A biosynthetic process"/>
    <property type="evidence" value="ECO:0007669"/>
    <property type="project" value="InterPro"/>
</dbReference>